<comment type="caution">
    <text evidence="6">The sequence shown here is derived from an EMBL/GenBank/DDBJ whole genome shotgun (WGS) entry which is preliminary data.</text>
</comment>
<dbReference type="GO" id="GO:0016020">
    <property type="term" value="C:membrane"/>
    <property type="evidence" value="ECO:0007669"/>
    <property type="project" value="UniProtKB-SubCell"/>
</dbReference>
<keyword evidence="3 5" id="KW-1133">Transmembrane helix</keyword>
<gene>
    <name evidence="6" type="ORF">FDP41_009081</name>
</gene>
<name>A0A6A5BD92_NAEFO</name>
<organism evidence="6 7">
    <name type="scientific">Naegleria fowleri</name>
    <name type="common">Brain eating amoeba</name>
    <dbReference type="NCBI Taxonomy" id="5763"/>
    <lineage>
        <taxon>Eukaryota</taxon>
        <taxon>Discoba</taxon>
        <taxon>Heterolobosea</taxon>
        <taxon>Tetramitia</taxon>
        <taxon>Eutetramitia</taxon>
        <taxon>Vahlkampfiidae</taxon>
        <taxon>Naegleria</taxon>
    </lineage>
</organism>
<feature type="transmembrane region" description="Helical" evidence="5">
    <location>
        <begin position="414"/>
        <end position="437"/>
    </location>
</feature>
<keyword evidence="7" id="KW-1185">Reference proteome</keyword>
<evidence type="ECO:0000313" key="7">
    <source>
        <dbReference type="Proteomes" id="UP000444721"/>
    </source>
</evidence>
<dbReference type="InterPro" id="IPR002781">
    <property type="entry name" value="TM_pro_TauE-like"/>
</dbReference>
<feature type="transmembrane region" description="Helical" evidence="5">
    <location>
        <begin position="50"/>
        <end position="70"/>
    </location>
</feature>
<feature type="transmembrane region" description="Helical" evidence="5">
    <location>
        <begin position="209"/>
        <end position="228"/>
    </location>
</feature>
<evidence type="ECO:0000313" key="6">
    <source>
        <dbReference type="EMBL" id="KAF0972832.1"/>
    </source>
</evidence>
<evidence type="ECO:0000256" key="4">
    <source>
        <dbReference type="ARBA" id="ARBA00023136"/>
    </source>
</evidence>
<feature type="transmembrane region" description="Helical" evidence="5">
    <location>
        <begin position="268"/>
        <end position="289"/>
    </location>
</feature>
<keyword evidence="2 5" id="KW-0812">Transmembrane</keyword>
<evidence type="ECO:0000256" key="5">
    <source>
        <dbReference type="SAM" id="Phobius"/>
    </source>
</evidence>
<dbReference type="PANTHER" id="PTHR14255">
    <property type="entry name" value="CEREBLON"/>
    <property type="match status" value="1"/>
</dbReference>
<feature type="transmembrane region" description="Helical" evidence="5">
    <location>
        <begin position="240"/>
        <end position="262"/>
    </location>
</feature>
<proteinExistence type="predicted"/>
<dbReference type="RefSeq" id="XP_044557546.1">
    <property type="nucleotide sequence ID" value="XM_044713003.1"/>
</dbReference>
<dbReference type="PANTHER" id="PTHR14255:SF3">
    <property type="entry name" value="SULFITE EXPORTER TAUE_SAFE FAMILY PROTEIN 5-RELATED"/>
    <property type="match status" value="1"/>
</dbReference>
<keyword evidence="4 5" id="KW-0472">Membrane</keyword>
<feature type="transmembrane region" description="Helical" evidence="5">
    <location>
        <begin position="529"/>
        <end position="548"/>
    </location>
</feature>
<dbReference type="GO" id="GO:0016567">
    <property type="term" value="P:protein ubiquitination"/>
    <property type="evidence" value="ECO:0007669"/>
    <property type="project" value="TreeGrafter"/>
</dbReference>
<dbReference type="GeneID" id="68116298"/>
<dbReference type="Proteomes" id="UP000444721">
    <property type="component" value="Unassembled WGS sequence"/>
</dbReference>
<reference evidence="6 7" key="1">
    <citation type="journal article" date="2019" name="Sci. Rep.">
        <title>Nanopore sequencing improves the draft genome of the human pathogenic amoeba Naegleria fowleri.</title>
        <authorList>
            <person name="Liechti N."/>
            <person name="Schurch N."/>
            <person name="Bruggmann R."/>
            <person name="Wittwer M."/>
        </authorList>
    </citation>
    <scope>NUCLEOTIDE SEQUENCE [LARGE SCALE GENOMIC DNA]</scope>
    <source>
        <strain evidence="6 7">ATCC 30894</strain>
    </source>
</reference>
<dbReference type="AlphaFoldDB" id="A0A6A5BD92"/>
<dbReference type="VEuPathDB" id="AmoebaDB:NfTy_046390"/>
<dbReference type="VEuPathDB" id="AmoebaDB:FDP41_009081"/>
<dbReference type="GO" id="GO:0031464">
    <property type="term" value="C:Cul4A-RING E3 ubiquitin ligase complex"/>
    <property type="evidence" value="ECO:0007669"/>
    <property type="project" value="TreeGrafter"/>
</dbReference>
<dbReference type="OMA" id="PIHIAFC"/>
<protein>
    <recommendedName>
        <fullName evidence="8">Sulfite exporter TauE/SafE family protein</fullName>
    </recommendedName>
</protein>
<sequence>MAPQNMLEAFSSLKLSSSSSSWWWLSTQNGGLFADRPHMRRRDGRTSQRFFGTILMISCCLFVVMMTLIAHQVEALGSAPPLEQKLLAVLGKNCTEETLERDCGGLMKLVCAMGKCSLCNETIQCSTQVDSVYSCKFTGFYMNQTNGSTGGICQHKDLLDYFSLFDLFSVLSNFVGSVLSSAGGTGGGGVFVPLLHVVGRFNAQEAVPLSKVMIFGAAITNVATLLVRRHPYANRPLIDFDIALMMEPATLLGTIIGVFLNITCPEWVIVMSVIIVLTITTVLSFYKFFQRARVDFAFLFKRKKKEEYQPLTAEQPTQDAYGSVNKDINEELPSEPSTVTDVTPSTNLIPSSEADAAEEKLIPSWGWQVIKRTPIIKILILILCWLIIFTLSLLRGGEGAPSIIGIEMCSVTYWVLVGLSFPIVGVIMIIIAIYLLIDYRKKVRNGHKFVQGDVKWNWINVTLYPGACLIAGILASMLGIGGGMIKSPLLLLLGSDPAVGAATAAFMILFTSSISSAQFIIVGRIPLDYGLLYGITGFLSGFVGFFFVTFVVERWGKRSLIILCVAIVLLSATLLMGGVGIYDSVVDLKTGVYMGFHNLCA</sequence>
<feature type="transmembrane region" description="Helical" evidence="5">
    <location>
        <begin position="458"/>
        <end position="478"/>
    </location>
</feature>
<feature type="transmembrane region" description="Helical" evidence="5">
    <location>
        <begin position="560"/>
        <end position="582"/>
    </location>
</feature>
<feature type="transmembrane region" description="Helical" evidence="5">
    <location>
        <begin position="498"/>
        <end position="522"/>
    </location>
</feature>
<evidence type="ECO:0008006" key="8">
    <source>
        <dbReference type="Google" id="ProtNLM"/>
    </source>
</evidence>
<dbReference type="EMBL" id="VFQX01000066">
    <property type="protein sequence ID" value="KAF0972832.1"/>
    <property type="molecule type" value="Genomic_DNA"/>
</dbReference>
<accession>A0A6A5BD92</accession>
<dbReference type="Pfam" id="PF01925">
    <property type="entry name" value="TauE"/>
    <property type="match status" value="2"/>
</dbReference>
<evidence type="ECO:0000256" key="1">
    <source>
        <dbReference type="ARBA" id="ARBA00004141"/>
    </source>
</evidence>
<feature type="transmembrane region" description="Helical" evidence="5">
    <location>
        <begin position="375"/>
        <end position="394"/>
    </location>
</feature>
<dbReference type="VEuPathDB" id="AmoebaDB:NF0026400"/>
<evidence type="ECO:0000256" key="3">
    <source>
        <dbReference type="ARBA" id="ARBA00022989"/>
    </source>
</evidence>
<dbReference type="OrthoDB" id="434519at2759"/>
<comment type="subcellular location">
    <subcellularLocation>
        <location evidence="1">Membrane</location>
        <topology evidence="1">Multi-pass membrane protein</topology>
    </subcellularLocation>
</comment>
<evidence type="ECO:0000256" key="2">
    <source>
        <dbReference type="ARBA" id="ARBA00022692"/>
    </source>
</evidence>